<keyword evidence="1" id="KW-0732">Signal</keyword>
<sequence>MRITTLLALLALLFSCSPAPADAPNDLDPAELGPNAAIIRNPVDDGTGVTDTATVARLAFATPEFQFGEVPVGEVVSHDFHFTNTGRVPLLITNARSTCGCTVAAYPETPIAPGDSSVISVNFDTKGKYGRQRKPITITANTYPATTTIYVDGTVINE</sequence>
<reference evidence="2" key="1">
    <citation type="submission" date="2020-08" db="EMBL/GenBank/DDBJ databases">
        <title>Lewinella bacteria from marine environments.</title>
        <authorList>
            <person name="Zhong Y."/>
        </authorList>
    </citation>
    <scope>NUCLEOTIDE SEQUENCE</scope>
    <source>
        <strain evidence="2">KCTC 42187</strain>
    </source>
</reference>
<name>A0A923PPX0_9BACT</name>
<gene>
    <name evidence="2" type="ORF">H9S92_13750</name>
</gene>
<protein>
    <submittedName>
        <fullName evidence="2">DUF1573 domain-containing protein</fullName>
    </submittedName>
</protein>
<comment type="caution">
    <text evidence="2">The sequence shown here is derived from an EMBL/GenBank/DDBJ whole genome shotgun (WGS) entry which is preliminary data.</text>
</comment>
<dbReference type="PANTHER" id="PTHR37833:SF1">
    <property type="entry name" value="SIGNAL PEPTIDE PROTEIN"/>
    <property type="match status" value="1"/>
</dbReference>
<feature type="signal peptide" evidence="1">
    <location>
        <begin position="1"/>
        <end position="21"/>
    </location>
</feature>
<dbReference type="InterPro" id="IPR013783">
    <property type="entry name" value="Ig-like_fold"/>
</dbReference>
<evidence type="ECO:0000313" key="3">
    <source>
        <dbReference type="Proteomes" id="UP000650081"/>
    </source>
</evidence>
<dbReference type="Gene3D" id="2.60.40.10">
    <property type="entry name" value="Immunoglobulins"/>
    <property type="match status" value="1"/>
</dbReference>
<dbReference type="RefSeq" id="WP_187467284.1">
    <property type="nucleotide sequence ID" value="NZ_JACSIT010000120.1"/>
</dbReference>
<dbReference type="Pfam" id="PF07610">
    <property type="entry name" value="DUF1573"/>
    <property type="match status" value="1"/>
</dbReference>
<keyword evidence="3" id="KW-1185">Reference proteome</keyword>
<organism evidence="2 3">
    <name type="scientific">Neolewinella lacunae</name>
    <dbReference type="NCBI Taxonomy" id="1517758"/>
    <lineage>
        <taxon>Bacteria</taxon>
        <taxon>Pseudomonadati</taxon>
        <taxon>Bacteroidota</taxon>
        <taxon>Saprospiria</taxon>
        <taxon>Saprospirales</taxon>
        <taxon>Lewinellaceae</taxon>
        <taxon>Neolewinella</taxon>
    </lineage>
</organism>
<dbReference type="Proteomes" id="UP000650081">
    <property type="component" value="Unassembled WGS sequence"/>
</dbReference>
<proteinExistence type="predicted"/>
<dbReference type="PANTHER" id="PTHR37833">
    <property type="entry name" value="LIPOPROTEIN-RELATED"/>
    <property type="match status" value="1"/>
</dbReference>
<dbReference type="EMBL" id="JACSIT010000120">
    <property type="protein sequence ID" value="MBC6995238.1"/>
    <property type="molecule type" value="Genomic_DNA"/>
</dbReference>
<evidence type="ECO:0000256" key="1">
    <source>
        <dbReference type="SAM" id="SignalP"/>
    </source>
</evidence>
<dbReference type="PROSITE" id="PS51257">
    <property type="entry name" value="PROKAR_LIPOPROTEIN"/>
    <property type="match status" value="1"/>
</dbReference>
<dbReference type="InterPro" id="IPR011467">
    <property type="entry name" value="DUF1573"/>
</dbReference>
<feature type="chain" id="PRO_5038129595" evidence="1">
    <location>
        <begin position="22"/>
        <end position="158"/>
    </location>
</feature>
<accession>A0A923PPX0</accession>
<evidence type="ECO:0000313" key="2">
    <source>
        <dbReference type="EMBL" id="MBC6995238.1"/>
    </source>
</evidence>
<dbReference type="AlphaFoldDB" id="A0A923PPX0"/>